<dbReference type="PANTHER" id="PTHR34069:SF3">
    <property type="entry name" value="ACYL-COA:ACYL-COA ALKYLTRANSFERASE"/>
    <property type="match status" value="1"/>
</dbReference>
<dbReference type="GO" id="GO:0016746">
    <property type="term" value="F:acyltransferase activity"/>
    <property type="evidence" value="ECO:0007669"/>
    <property type="project" value="UniProtKB-KW"/>
</dbReference>
<dbReference type="OrthoDB" id="6195581at2"/>
<accession>A0A379JG08</accession>
<sequence>MSTAIVSGAVCTDQDTGSFFELASRAGRTCLEQAGVSPNRIGLVINAGVFRDSNISEPAVAALIQKRLDIGLEYVSGNVPAFSFDLMNGATGVLHAFMAAQCFLAPGEVEYAMVVAGDTHPSMIRDHDEFPYAASGAAVLLRSDTEAGGFGRPHTSEVDGSAPPTAWVDLESAGTDGRNALTVRAGTGDPLELADRVVRACLADEGIDAADFATGKAVLLAPAPVAGFRERLAYRLGIPVAAVAGVDPALGDPFSAAPVHAYAQAAASGLLEGVRTVLFLGADDSAAACLPYRPLPLSLSGSVTELQSNQVAG</sequence>
<evidence type="ECO:0000313" key="1">
    <source>
        <dbReference type="EMBL" id="SUD47497.1"/>
    </source>
</evidence>
<dbReference type="AlphaFoldDB" id="A0A379JG08"/>
<evidence type="ECO:0000313" key="2">
    <source>
        <dbReference type="Proteomes" id="UP000255467"/>
    </source>
</evidence>
<dbReference type="Gene3D" id="3.40.47.10">
    <property type="match status" value="1"/>
</dbReference>
<dbReference type="Proteomes" id="UP000255467">
    <property type="component" value="Unassembled WGS sequence"/>
</dbReference>
<keyword evidence="2" id="KW-1185">Reference proteome</keyword>
<gene>
    <name evidence="1" type="ORF">NCTC1934_04810</name>
</gene>
<dbReference type="InterPro" id="IPR016039">
    <property type="entry name" value="Thiolase-like"/>
</dbReference>
<dbReference type="RefSeq" id="WP_063821461.1">
    <property type="nucleotide sequence ID" value="NZ_UGRY01000003.1"/>
</dbReference>
<name>A0A379JG08_9NOCA</name>
<protein>
    <submittedName>
        <fullName evidence="1">3-oxoacyl-(Acyl carrier protein) synthase III</fullName>
    </submittedName>
</protein>
<reference evidence="1 2" key="1">
    <citation type="submission" date="2018-06" db="EMBL/GenBank/DDBJ databases">
        <authorList>
            <consortium name="Pathogen Informatics"/>
            <person name="Doyle S."/>
        </authorList>
    </citation>
    <scope>NUCLEOTIDE SEQUENCE [LARGE SCALE GENOMIC DNA]</scope>
    <source>
        <strain evidence="1 2">NCTC1934</strain>
    </source>
</reference>
<dbReference type="STRING" id="1406858.GCA_000710895_00422"/>
<dbReference type="SUPFAM" id="SSF53901">
    <property type="entry name" value="Thiolase-like"/>
    <property type="match status" value="1"/>
</dbReference>
<proteinExistence type="predicted"/>
<organism evidence="1 2">
    <name type="scientific">Nocardia otitidiscaviarum</name>
    <dbReference type="NCBI Taxonomy" id="1823"/>
    <lineage>
        <taxon>Bacteria</taxon>
        <taxon>Bacillati</taxon>
        <taxon>Actinomycetota</taxon>
        <taxon>Actinomycetes</taxon>
        <taxon>Mycobacteriales</taxon>
        <taxon>Nocardiaceae</taxon>
        <taxon>Nocardia</taxon>
    </lineage>
</organism>
<dbReference type="PANTHER" id="PTHR34069">
    <property type="entry name" value="3-OXOACYL-[ACYL-CARRIER-PROTEIN] SYNTHASE 3"/>
    <property type="match status" value="1"/>
</dbReference>
<dbReference type="GO" id="GO:0044550">
    <property type="term" value="P:secondary metabolite biosynthetic process"/>
    <property type="evidence" value="ECO:0007669"/>
    <property type="project" value="TreeGrafter"/>
</dbReference>
<dbReference type="EMBL" id="UGRY01000003">
    <property type="protein sequence ID" value="SUD47497.1"/>
    <property type="molecule type" value="Genomic_DNA"/>
</dbReference>